<dbReference type="Proteomes" id="UP000039021">
    <property type="component" value="Unassembled WGS sequence"/>
</dbReference>
<evidence type="ECO:0000313" key="5">
    <source>
        <dbReference type="EMBL" id="COZ58525.1"/>
    </source>
</evidence>
<evidence type="ECO:0000313" key="7">
    <source>
        <dbReference type="Proteomes" id="UP000039021"/>
    </source>
</evidence>
<sequence length="79" mass="8188">MASGAPFSCATSPARNSSSATVAQRTETTDHSAAPQLNGWGMVFETRSKGASAAVTSQAVKVIPAASRQGCEFVRMNRV</sequence>
<dbReference type="EMBL" id="CSAE01000677">
    <property type="protein sequence ID" value="COW75029.1"/>
    <property type="molecule type" value="Genomic_DNA"/>
</dbReference>
<dbReference type="EMBL" id="CSAJ01000747">
    <property type="protein sequence ID" value="COX15613.1"/>
    <property type="molecule type" value="Genomic_DNA"/>
</dbReference>
<dbReference type="EMBL" id="CSBK01002198">
    <property type="protein sequence ID" value="COZ58525.1"/>
    <property type="molecule type" value="Genomic_DNA"/>
</dbReference>
<reference evidence="3" key="2">
    <citation type="submission" date="2015-03" db="EMBL/GenBank/DDBJ databases">
        <authorList>
            <person name="Murphy D."/>
        </authorList>
    </citation>
    <scope>NUCLEOTIDE SEQUENCE [LARGE SCALE GENOMIC DNA]</scope>
    <source>
        <strain evidence="3">K00500041</strain>
    </source>
</reference>
<reference evidence="6 7" key="3">
    <citation type="submission" date="2015-03" db="EMBL/GenBank/DDBJ databases">
        <authorList>
            <consortium name="Pathogen Informatics"/>
        </authorList>
    </citation>
    <scope>NUCLEOTIDE SEQUENCE [LARGE SCALE GENOMIC DNA]</scope>
    <source>
        <strain evidence="2 9">H09601792</strain>
        <strain evidence="6">K00500041</strain>
        <strain evidence="4 8">M09401471</strain>
        <strain evidence="7">N09902308</strain>
    </source>
</reference>
<evidence type="ECO:0000313" key="3">
    <source>
        <dbReference type="EMBL" id="COW75029.1"/>
    </source>
</evidence>
<dbReference type="AlphaFoldDB" id="A0A0T7PR44"/>
<feature type="compositionally biased region" description="Polar residues" evidence="1">
    <location>
        <begin position="9"/>
        <end position="26"/>
    </location>
</feature>
<dbReference type="Proteomes" id="UP000038802">
    <property type="component" value="Unassembled WGS sequence"/>
</dbReference>
<dbReference type="Proteomes" id="UP000044938">
    <property type="component" value="Unassembled WGS sequence"/>
</dbReference>
<accession>A0A0T7PR44</accession>
<protein>
    <submittedName>
        <fullName evidence="3">Uncharacterized protein</fullName>
    </submittedName>
</protein>
<dbReference type="EMBL" id="CFOH01001584">
    <property type="protein sequence ID" value="CFE88030.1"/>
    <property type="molecule type" value="Genomic_DNA"/>
</dbReference>
<evidence type="ECO:0000313" key="8">
    <source>
        <dbReference type="Proteomes" id="UP000044938"/>
    </source>
</evidence>
<evidence type="ECO:0000313" key="4">
    <source>
        <dbReference type="EMBL" id="COX15613.1"/>
    </source>
</evidence>
<dbReference type="Proteomes" id="UP000046947">
    <property type="component" value="Unassembled WGS sequence"/>
</dbReference>
<gene>
    <name evidence="2" type="ORF">ERS007688_04664</name>
    <name evidence="3" type="ORF">ERS007703_04159</name>
    <name evidence="4" type="ORF">ERS007720_04005</name>
    <name evidence="5" type="ORF">ERS007739_03922</name>
</gene>
<evidence type="ECO:0000256" key="1">
    <source>
        <dbReference type="SAM" id="MobiDB-lite"/>
    </source>
</evidence>
<organism evidence="3 6">
    <name type="scientific">Mycobacterium tuberculosis</name>
    <dbReference type="NCBI Taxonomy" id="1773"/>
    <lineage>
        <taxon>Bacteria</taxon>
        <taxon>Bacillati</taxon>
        <taxon>Actinomycetota</taxon>
        <taxon>Actinomycetes</taxon>
        <taxon>Mycobacteriales</taxon>
        <taxon>Mycobacteriaceae</taxon>
        <taxon>Mycobacterium</taxon>
        <taxon>Mycobacterium tuberculosis complex</taxon>
    </lineage>
</organism>
<evidence type="ECO:0000313" key="9">
    <source>
        <dbReference type="Proteomes" id="UP000046947"/>
    </source>
</evidence>
<name>A0A0T7PR44_MYCTX</name>
<feature type="region of interest" description="Disordered" evidence="1">
    <location>
        <begin position="1"/>
        <end position="35"/>
    </location>
</feature>
<evidence type="ECO:0000313" key="6">
    <source>
        <dbReference type="Proteomes" id="UP000038802"/>
    </source>
</evidence>
<reference evidence="5" key="1">
    <citation type="submission" date="2015-03" db="EMBL/GenBank/DDBJ databases">
        <authorList>
            <consortium name="Pathogen Informatics"/>
            <person name="Murphy D."/>
        </authorList>
    </citation>
    <scope>NUCLEOTIDE SEQUENCE</scope>
    <source>
        <strain evidence="5">N09902308</strain>
    </source>
</reference>
<evidence type="ECO:0000313" key="2">
    <source>
        <dbReference type="EMBL" id="CFE88030.1"/>
    </source>
</evidence>
<proteinExistence type="predicted"/>